<evidence type="ECO:0000313" key="11">
    <source>
        <dbReference type="EMBL" id="ART92265.1"/>
    </source>
</evidence>
<evidence type="ECO:0000256" key="1">
    <source>
        <dbReference type="ARBA" id="ARBA00005122"/>
    </source>
</evidence>
<dbReference type="GO" id="GO:0004497">
    <property type="term" value="F:monooxygenase activity"/>
    <property type="evidence" value="ECO:0007669"/>
    <property type="project" value="UniProtKB-KW"/>
</dbReference>
<dbReference type="InterPro" id="IPR002401">
    <property type="entry name" value="Cyt_P450_E_grp-I"/>
</dbReference>
<feature type="transmembrane region" description="Helical" evidence="10">
    <location>
        <begin position="20"/>
        <end position="41"/>
    </location>
</feature>
<dbReference type="UniPathway" id="UPA00842"/>
<dbReference type="GO" id="GO:0005506">
    <property type="term" value="F:iron ion binding"/>
    <property type="evidence" value="ECO:0007669"/>
    <property type="project" value="InterPro"/>
</dbReference>
<comment type="cofactor">
    <cofactor evidence="8">
        <name>heme</name>
        <dbReference type="ChEBI" id="CHEBI:30413"/>
    </cofactor>
</comment>
<dbReference type="Gene3D" id="1.10.630.10">
    <property type="entry name" value="Cytochrome P450"/>
    <property type="match status" value="1"/>
</dbReference>
<keyword evidence="10" id="KW-1133">Transmembrane helix</keyword>
<dbReference type="GO" id="GO:0016705">
    <property type="term" value="F:oxidoreductase activity, acting on paired donors, with incorporation or reduction of molecular oxygen"/>
    <property type="evidence" value="ECO:0007669"/>
    <property type="project" value="InterPro"/>
</dbReference>
<comment type="pathway">
    <text evidence="1">Alkaloid biosynthesis; taxol biosynthesis.</text>
</comment>
<sequence length="537" mass="60707">MALDLLITFMPTMFNLHSRNLNVAGVFFISITIIIVSAFLLQLRKKQLPLPPGPPRWPVVGNIPELLFNGSASKWLHSLLHKHASPIVCVRLGAIHVIVINSPKIAREIVKEKDEIFASRPLTIGTNYCSRGHLSTAHAQWGAQWKKMRRVVAFELLSPARHKWLQGKRMEEADNLLHYIWKQCQHSTSPPLVNIRNVARQYTGNVMRKLIFNTRYFGTGPAKQDGGPGPEEEEHVEALFRVLALEYNICVSDYLPALRWLDIGGEEKEMIKWVNVVDKHHTPPIEERFNLKRGSLSSSAQSPEDLLDILISAEDVEGAPLLTLEDVKAQVADLFYAGVDNSSYAVEWALAEMLIQPQIMLKAMKEIDLEVGKERLVEESDISKLNYVKACAKEALRLYPLSPFNLPHMSMENTTLAGYHIPKGSHVLLSRMEMGRNPQVWEDPLRFCPDRFMKDDGLLVDFGEPELRFISFGAGRRGCIGTLLGISMTMMLLVRLLQGFNWSLPPHGTVHLDLDLALTYPLHALPTPRLSHHLYPK</sequence>
<keyword evidence="6 8" id="KW-0408">Iron</keyword>
<evidence type="ECO:0000256" key="2">
    <source>
        <dbReference type="ARBA" id="ARBA00010617"/>
    </source>
</evidence>
<dbReference type="PROSITE" id="PS00086">
    <property type="entry name" value="CYTOCHROME_P450"/>
    <property type="match status" value="1"/>
</dbReference>
<accession>A0A288W885</accession>
<dbReference type="AlphaFoldDB" id="A0A288W885"/>
<reference evidence="11" key="1">
    <citation type="submission" date="2016-09" db="EMBL/GenBank/DDBJ databases">
        <title>Identification and characterization of CYP79A118, a P450 monooxygenase likely involved in the biosynthesis of the cyanogenic glycoside taxiphyllin in Taxus baccata.</title>
        <authorList>
            <person name="Luck K."/>
            <person name="Jia Q."/>
            <person name="Huber M."/>
            <person name="Handrick V."/>
            <person name="Gershenzon J."/>
            <person name="Chen F."/>
            <person name="Kollner T.G."/>
        </authorList>
    </citation>
    <scope>NUCLEOTIDE SEQUENCE</scope>
</reference>
<dbReference type="EMBL" id="KX931083">
    <property type="protein sequence ID" value="ART92265.1"/>
    <property type="molecule type" value="mRNA"/>
</dbReference>
<comment type="similarity">
    <text evidence="2 9">Belongs to the cytochrome P450 family.</text>
</comment>
<evidence type="ECO:0000256" key="10">
    <source>
        <dbReference type="SAM" id="Phobius"/>
    </source>
</evidence>
<dbReference type="InterPro" id="IPR017972">
    <property type="entry name" value="Cyt_P450_CS"/>
</dbReference>
<keyword evidence="4 8" id="KW-0479">Metal-binding</keyword>
<keyword evidence="9" id="KW-0503">Monooxygenase</keyword>
<dbReference type="Pfam" id="PF00067">
    <property type="entry name" value="p450"/>
    <property type="match status" value="1"/>
</dbReference>
<dbReference type="InterPro" id="IPR001128">
    <property type="entry name" value="Cyt_P450"/>
</dbReference>
<keyword evidence="10" id="KW-0472">Membrane</keyword>
<keyword evidence="10" id="KW-0812">Transmembrane</keyword>
<name>A0A288W885_AMEAR</name>
<evidence type="ECO:0000256" key="8">
    <source>
        <dbReference type="PIRSR" id="PIRSR602401-1"/>
    </source>
</evidence>
<organism evidence="11">
    <name type="scientific">Amentotaxus argotaenia</name>
    <name type="common">Chinese flowering yew</name>
    <name type="synonym">Podocarpus argotaenia</name>
    <dbReference type="NCBI Taxonomy" id="25625"/>
    <lineage>
        <taxon>Eukaryota</taxon>
        <taxon>Viridiplantae</taxon>
        <taxon>Streptophyta</taxon>
        <taxon>Embryophyta</taxon>
        <taxon>Tracheophyta</taxon>
        <taxon>Spermatophyta</taxon>
        <taxon>Pinopsida</taxon>
        <taxon>Pinidae</taxon>
        <taxon>Conifers II</taxon>
        <taxon>Cupressales</taxon>
        <taxon>Taxaceae</taxon>
        <taxon>Amentotaxus</taxon>
    </lineage>
</organism>
<evidence type="ECO:0000256" key="7">
    <source>
        <dbReference type="ARBA" id="ARBA00023059"/>
    </source>
</evidence>
<dbReference type="PRINTS" id="PR00463">
    <property type="entry name" value="EP450I"/>
</dbReference>
<evidence type="ECO:0000256" key="3">
    <source>
        <dbReference type="ARBA" id="ARBA00022617"/>
    </source>
</evidence>
<dbReference type="PANTHER" id="PTHR47944:SF16">
    <property type="entry name" value="CYTOCHROME P450 FAMILY 1 SUBFAMILY A POLYPEPTIDE 1"/>
    <property type="match status" value="1"/>
</dbReference>
<evidence type="ECO:0000256" key="9">
    <source>
        <dbReference type="RuleBase" id="RU000461"/>
    </source>
</evidence>
<evidence type="ECO:0000256" key="6">
    <source>
        <dbReference type="ARBA" id="ARBA00023004"/>
    </source>
</evidence>
<dbReference type="PRINTS" id="PR00385">
    <property type="entry name" value="P450"/>
</dbReference>
<proteinExistence type="evidence at transcript level"/>
<keyword evidence="3 8" id="KW-0349">Heme</keyword>
<evidence type="ECO:0000256" key="5">
    <source>
        <dbReference type="ARBA" id="ARBA00023002"/>
    </source>
</evidence>
<protein>
    <submittedName>
        <fullName evidence="11">CYP79A122</fullName>
    </submittedName>
</protein>
<dbReference type="SUPFAM" id="SSF48264">
    <property type="entry name" value="Cytochrome P450"/>
    <property type="match status" value="1"/>
</dbReference>
<feature type="binding site" description="axial binding residue" evidence="8">
    <location>
        <position position="479"/>
    </location>
    <ligand>
        <name>heme</name>
        <dbReference type="ChEBI" id="CHEBI:30413"/>
    </ligand>
    <ligandPart>
        <name>Fe</name>
        <dbReference type="ChEBI" id="CHEBI:18248"/>
    </ligandPart>
</feature>
<dbReference type="PANTHER" id="PTHR47944">
    <property type="entry name" value="CYTOCHROME P450 98A9"/>
    <property type="match status" value="1"/>
</dbReference>
<keyword evidence="5 9" id="KW-0560">Oxidoreductase</keyword>
<dbReference type="InterPro" id="IPR036396">
    <property type="entry name" value="Cyt_P450_sf"/>
</dbReference>
<keyword evidence="7" id="KW-0876">Taxol biosynthesis</keyword>
<dbReference type="GO" id="GO:0042617">
    <property type="term" value="P:paclitaxel biosynthetic process"/>
    <property type="evidence" value="ECO:0007669"/>
    <property type="project" value="UniProtKB-UniPathway"/>
</dbReference>
<evidence type="ECO:0000256" key="4">
    <source>
        <dbReference type="ARBA" id="ARBA00022723"/>
    </source>
</evidence>
<dbReference type="GO" id="GO:0020037">
    <property type="term" value="F:heme binding"/>
    <property type="evidence" value="ECO:0007669"/>
    <property type="project" value="InterPro"/>
</dbReference>